<evidence type="ECO:0000256" key="1">
    <source>
        <dbReference type="ARBA" id="ARBA00022737"/>
    </source>
</evidence>
<feature type="region of interest" description="Disordered" evidence="2">
    <location>
        <begin position="1"/>
        <end position="22"/>
    </location>
</feature>
<dbReference type="GO" id="GO:0005886">
    <property type="term" value="C:plasma membrane"/>
    <property type="evidence" value="ECO:0007669"/>
    <property type="project" value="TreeGrafter"/>
</dbReference>
<gene>
    <name evidence="3" type="ORF">EVAR_42404_1</name>
</gene>
<dbReference type="Proteomes" id="UP000299102">
    <property type="component" value="Unassembled WGS sequence"/>
</dbReference>
<protein>
    <submittedName>
        <fullName evidence="3">Uncharacterized protein</fullName>
    </submittedName>
</protein>
<dbReference type="PANTHER" id="PTHR23116">
    <property type="entry name" value="PDZ DOMAIN CONTAINING WHIRLIN AND HARMONIN-RELATED"/>
    <property type="match status" value="1"/>
</dbReference>
<dbReference type="GO" id="GO:0002142">
    <property type="term" value="C:stereocilia ankle link complex"/>
    <property type="evidence" value="ECO:0007669"/>
    <property type="project" value="TreeGrafter"/>
</dbReference>
<feature type="compositionally biased region" description="Low complexity" evidence="2">
    <location>
        <begin position="1"/>
        <end position="19"/>
    </location>
</feature>
<name>A0A4C1XAX8_EUMVA</name>
<evidence type="ECO:0000313" key="4">
    <source>
        <dbReference type="Proteomes" id="UP000299102"/>
    </source>
</evidence>
<dbReference type="STRING" id="151549.A0A4C1XAX8"/>
<evidence type="ECO:0000313" key="3">
    <source>
        <dbReference type="EMBL" id="GBP59499.1"/>
    </source>
</evidence>
<accession>A0A4C1XAX8</accession>
<evidence type="ECO:0000256" key="2">
    <source>
        <dbReference type="SAM" id="MobiDB-lite"/>
    </source>
</evidence>
<keyword evidence="1" id="KW-0677">Repeat</keyword>
<dbReference type="SUPFAM" id="SSF50156">
    <property type="entry name" value="PDZ domain-like"/>
    <property type="match status" value="1"/>
</dbReference>
<sequence>MYAASTTSTTSGSAGCGVRPAGGGERRVRVVRLLRPRRSTPAFGFSMRGGCEHSTGFFISKIEVNSEAYHQGLKLSPCYGEGGKKPVMGCPYPRAQGLKTPGGMIRPYRLLSAGSPGQILERDAGSRWRHAGWLTIEGRNDGRIPTPSL</sequence>
<dbReference type="GO" id="GO:0032426">
    <property type="term" value="C:stereocilium tip"/>
    <property type="evidence" value="ECO:0007669"/>
    <property type="project" value="TreeGrafter"/>
</dbReference>
<reference evidence="3 4" key="1">
    <citation type="journal article" date="2019" name="Commun. Biol.">
        <title>The bagworm genome reveals a unique fibroin gene that provides high tensile strength.</title>
        <authorList>
            <person name="Kono N."/>
            <person name="Nakamura H."/>
            <person name="Ohtoshi R."/>
            <person name="Tomita M."/>
            <person name="Numata K."/>
            <person name="Arakawa K."/>
        </authorList>
    </citation>
    <scope>NUCLEOTIDE SEQUENCE [LARGE SCALE GENOMIC DNA]</scope>
</reference>
<dbReference type="InterPro" id="IPR036034">
    <property type="entry name" value="PDZ_sf"/>
</dbReference>
<organism evidence="3 4">
    <name type="scientific">Eumeta variegata</name>
    <name type="common">Bagworm moth</name>
    <name type="synonym">Eumeta japonica</name>
    <dbReference type="NCBI Taxonomy" id="151549"/>
    <lineage>
        <taxon>Eukaryota</taxon>
        <taxon>Metazoa</taxon>
        <taxon>Ecdysozoa</taxon>
        <taxon>Arthropoda</taxon>
        <taxon>Hexapoda</taxon>
        <taxon>Insecta</taxon>
        <taxon>Pterygota</taxon>
        <taxon>Neoptera</taxon>
        <taxon>Endopterygota</taxon>
        <taxon>Lepidoptera</taxon>
        <taxon>Glossata</taxon>
        <taxon>Ditrysia</taxon>
        <taxon>Tineoidea</taxon>
        <taxon>Psychidae</taxon>
        <taxon>Oiketicinae</taxon>
        <taxon>Eumeta</taxon>
    </lineage>
</organism>
<proteinExistence type="predicted"/>
<dbReference type="AlphaFoldDB" id="A0A4C1XAX8"/>
<dbReference type="EMBL" id="BGZK01000763">
    <property type="protein sequence ID" value="GBP59499.1"/>
    <property type="molecule type" value="Genomic_DNA"/>
</dbReference>
<comment type="caution">
    <text evidence="3">The sequence shown here is derived from an EMBL/GenBank/DDBJ whole genome shotgun (WGS) entry which is preliminary data.</text>
</comment>
<keyword evidence="4" id="KW-1185">Reference proteome</keyword>
<dbReference type="GO" id="GO:0005929">
    <property type="term" value="C:cilium"/>
    <property type="evidence" value="ECO:0007669"/>
    <property type="project" value="TreeGrafter"/>
</dbReference>
<dbReference type="PANTHER" id="PTHR23116:SF36">
    <property type="entry name" value="HARMONIN"/>
    <property type="match status" value="1"/>
</dbReference>
<dbReference type="InterPro" id="IPR051844">
    <property type="entry name" value="USH2_Complex_Protein"/>
</dbReference>
<dbReference type="Gene3D" id="2.30.42.10">
    <property type="match status" value="1"/>
</dbReference>
<dbReference type="OrthoDB" id="6021951at2759"/>